<organism evidence="2 3">
    <name type="scientific">Allosediminivita pacifica</name>
    <dbReference type="NCBI Taxonomy" id="1267769"/>
    <lineage>
        <taxon>Bacteria</taxon>
        <taxon>Pseudomonadati</taxon>
        <taxon>Pseudomonadota</taxon>
        <taxon>Alphaproteobacteria</taxon>
        <taxon>Rhodobacterales</taxon>
        <taxon>Paracoccaceae</taxon>
        <taxon>Allosediminivita</taxon>
    </lineage>
</organism>
<keyword evidence="1" id="KW-1133">Transmembrane helix</keyword>
<name>A0A2T6A950_9RHOB</name>
<reference evidence="2 3" key="1">
    <citation type="submission" date="2018-04" db="EMBL/GenBank/DDBJ databases">
        <title>Genomic Encyclopedia of Archaeal and Bacterial Type Strains, Phase II (KMG-II): from individual species to whole genera.</title>
        <authorList>
            <person name="Goeker M."/>
        </authorList>
    </citation>
    <scope>NUCLEOTIDE SEQUENCE [LARGE SCALE GENOMIC DNA]</scope>
    <source>
        <strain evidence="2 3">DSM 29329</strain>
    </source>
</reference>
<evidence type="ECO:0000313" key="2">
    <source>
        <dbReference type="EMBL" id="PTX40309.1"/>
    </source>
</evidence>
<dbReference type="AlphaFoldDB" id="A0A2T6A950"/>
<feature type="transmembrane region" description="Helical" evidence="1">
    <location>
        <begin position="12"/>
        <end position="33"/>
    </location>
</feature>
<dbReference type="RefSeq" id="WP_107978578.1">
    <property type="nucleotide sequence ID" value="NZ_BMEZ01000034.1"/>
</dbReference>
<feature type="transmembrane region" description="Helical" evidence="1">
    <location>
        <begin position="199"/>
        <end position="221"/>
    </location>
</feature>
<keyword evidence="1" id="KW-0812">Transmembrane</keyword>
<dbReference type="OrthoDB" id="9779183at2"/>
<keyword evidence="1" id="KW-0472">Membrane</keyword>
<proteinExistence type="predicted"/>
<feature type="transmembrane region" description="Helical" evidence="1">
    <location>
        <begin position="114"/>
        <end position="135"/>
    </location>
</feature>
<sequence length="234" mass="26329">MMPFRWIRPLPRLLLDGAMLICLVLAFAYWWLGNGAHEAIGTVFLLAVLRHVANNLFWWKGLRRGRMTVQRGLNAVLGGMLALAIVALLLTSVVVSRTLAQWLPMPRIFVLQEIHWFAAYWAIALAALHLGVNWNRISALVRKLSGRALPKWSGPLLWVVALAIAVQGMFSGTILGFWPRLRFSYSLSMWDFNASVLPFFLHWAASLLTLAVAAHVLLSIATRNLQILPEKNSR</sequence>
<keyword evidence="3" id="KW-1185">Reference proteome</keyword>
<comment type="caution">
    <text evidence="2">The sequence shown here is derived from an EMBL/GenBank/DDBJ whole genome shotgun (WGS) entry which is preliminary data.</text>
</comment>
<evidence type="ECO:0000313" key="3">
    <source>
        <dbReference type="Proteomes" id="UP000244069"/>
    </source>
</evidence>
<protein>
    <submittedName>
        <fullName evidence="2">Uncharacterized protein DUF4405</fullName>
    </submittedName>
</protein>
<feature type="transmembrane region" description="Helical" evidence="1">
    <location>
        <begin position="39"/>
        <end position="59"/>
    </location>
</feature>
<feature type="transmembrane region" description="Helical" evidence="1">
    <location>
        <begin position="71"/>
        <end position="94"/>
    </location>
</feature>
<dbReference type="Proteomes" id="UP000244069">
    <property type="component" value="Unassembled WGS sequence"/>
</dbReference>
<evidence type="ECO:0000256" key="1">
    <source>
        <dbReference type="SAM" id="Phobius"/>
    </source>
</evidence>
<dbReference type="EMBL" id="QBKN01000035">
    <property type="protein sequence ID" value="PTX40309.1"/>
    <property type="molecule type" value="Genomic_DNA"/>
</dbReference>
<feature type="transmembrane region" description="Helical" evidence="1">
    <location>
        <begin position="156"/>
        <end position="179"/>
    </location>
</feature>
<gene>
    <name evidence="2" type="ORF">C8N44_13529</name>
</gene>
<accession>A0A2T6A950</accession>